<name>A0A1M5I143_9HYPH</name>
<evidence type="ECO:0000313" key="13">
    <source>
        <dbReference type="EMBL" id="SHG21733.1"/>
    </source>
</evidence>
<organism evidence="13 14">
    <name type="scientific">Kaistia soli DSM 19436</name>
    <dbReference type="NCBI Taxonomy" id="1122133"/>
    <lineage>
        <taxon>Bacteria</taxon>
        <taxon>Pseudomonadati</taxon>
        <taxon>Pseudomonadota</taxon>
        <taxon>Alphaproteobacteria</taxon>
        <taxon>Hyphomicrobiales</taxon>
        <taxon>Kaistiaceae</taxon>
        <taxon>Kaistia</taxon>
    </lineage>
</organism>
<dbReference type="AlphaFoldDB" id="A0A1M5I143"/>
<evidence type="ECO:0000256" key="1">
    <source>
        <dbReference type="ARBA" id="ARBA00003330"/>
    </source>
</evidence>
<dbReference type="RefSeq" id="WP_073055761.1">
    <property type="nucleotide sequence ID" value="NZ_FQUP01000004.1"/>
</dbReference>
<comment type="similarity">
    <text evidence="9">Belongs to the peroxiredoxin family. BCP/PrxQ subfamily.</text>
</comment>
<keyword evidence="14" id="KW-1185">Reference proteome</keyword>
<dbReference type="InterPro" id="IPR000866">
    <property type="entry name" value="AhpC/TSA"/>
</dbReference>
<feature type="domain" description="Thioredoxin" evidence="12">
    <location>
        <begin position="48"/>
        <end position="221"/>
    </location>
</feature>
<dbReference type="GO" id="GO:0008379">
    <property type="term" value="F:thioredoxin peroxidase activity"/>
    <property type="evidence" value="ECO:0007669"/>
    <property type="project" value="TreeGrafter"/>
</dbReference>
<evidence type="ECO:0000256" key="9">
    <source>
        <dbReference type="ARBA" id="ARBA00038489"/>
    </source>
</evidence>
<keyword evidence="4" id="KW-0049">Antioxidant</keyword>
<dbReference type="OrthoDB" id="9809746at2"/>
<accession>A0A1M5I143</accession>
<evidence type="ECO:0000256" key="7">
    <source>
        <dbReference type="ARBA" id="ARBA00023284"/>
    </source>
</evidence>
<evidence type="ECO:0000313" key="14">
    <source>
        <dbReference type="Proteomes" id="UP000184485"/>
    </source>
</evidence>
<dbReference type="GO" id="GO:0034599">
    <property type="term" value="P:cellular response to oxidative stress"/>
    <property type="evidence" value="ECO:0007669"/>
    <property type="project" value="TreeGrafter"/>
</dbReference>
<dbReference type="PROSITE" id="PS51352">
    <property type="entry name" value="THIOREDOXIN_2"/>
    <property type="match status" value="1"/>
</dbReference>
<protein>
    <recommendedName>
        <fullName evidence="2">thioredoxin-dependent peroxiredoxin</fullName>
        <ecNumber evidence="2">1.11.1.24</ecNumber>
    </recommendedName>
    <alternativeName>
        <fullName evidence="8">Thioredoxin peroxidase</fullName>
    </alternativeName>
    <alternativeName>
        <fullName evidence="10">Thioredoxin-dependent peroxiredoxin Bcp</fullName>
    </alternativeName>
</protein>
<evidence type="ECO:0000256" key="11">
    <source>
        <dbReference type="ARBA" id="ARBA00049091"/>
    </source>
</evidence>
<dbReference type="CDD" id="cd02970">
    <property type="entry name" value="PRX_like2"/>
    <property type="match status" value="1"/>
</dbReference>
<dbReference type="GO" id="GO:0045454">
    <property type="term" value="P:cell redox homeostasis"/>
    <property type="evidence" value="ECO:0007669"/>
    <property type="project" value="TreeGrafter"/>
</dbReference>
<evidence type="ECO:0000256" key="5">
    <source>
        <dbReference type="ARBA" id="ARBA00023002"/>
    </source>
</evidence>
<dbReference type="STRING" id="1122133.SAMN02745157_3694"/>
<dbReference type="Gene3D" id="3.40.30.10">
    <property type="entry name" value="Glutaredoxin"/>
    <property type="match status" value="1"/>
</dbReference>
<gene>
    <name evidence="13" type="ORF">SAMN02745157_3694</name>
</gene>
<proteinExistence type="inferred from homology"/>
<dbReference type="SUPFAM" id="SSF52833">
    <property type="entry name" value="Thioredoxin-like"/>
    <property type="match status" value="1"/>
</dbReference>
<dbReference type="InterPro" id="IPR036249">
    <property type="entry name" value="Thioredoxin-like_sf"/>
</dbReference>
<comment type="catalytic activity">
    <reaction evidence="11">
        <text>a hydroperoxide + [thioredoxin]-dithiol = an alcohol + [thioredoxin]-disulfide + H2O</text>
        <dbReference type="Rhea" id="RHEA:62620"/>
        <dbReference type="Rhea" id="RHEA-COMP:10698"/>
        <dbReference type="Rhea" id="RHEA-COMP:10700"/>
        <dbReference type="ChEBI" id="CHEBI:15377"/>
        <dbReference type="ChEBI" id="CHEBI:29950"/>
        <dbReference type="ChEBI" id="CHEBI:30879"/>
        <dbReference type="ChEBI" id="CHEBI:35924"/>
        <dbReference type="ChEBI" id="CHEBI:50058"/>
        <dbReference type="EC" id="1.11.1.24"/>
    </reaction>
</comment>
<dbReference type="InterPro" id="IPR013766">
    <property type="entry name" value="Thioredoxin_domain"/>
</dbReference>
<dbReference type="Pfam" id="PF00578">
    <property type="entry name" value="AhpC-TSA"/>
    <property type="match status" value="1"/>
</dbReference>
<evidence type="ECO:0000256" key="2">
    <source>
        <dbReference type="ARBA" id="ARBA00013017"/>
    </source>
</evidence>
<evidence type="ECO:0000256" key="6">
    <source>
        <dbReference type="ARBA" id="ARBA00023157"/>
    </source>
</evidence>
<keyword evidence="6" id="KW-1015">Disulfide bond</keyword>
<dbReference type="PANTHER" id="PTHR42801">
    <property type="entry name" value="THIOREDOXIN-DEPENDENT PEROXIDE REDUCTASE"/>
    <property type="match status" value="1"/>
</dbReference>
<comment type="function">
    <text evidence="1">Thiol-specific peroxidase that catalyzes the reduction of hydrogen peroxide and organic hydroperoxides to water and alcohols, respectively. Plays a role in cell protection against oxidative stress by detoxifying peroxides and as sensor of hydrogen peroxide-mediated signaling events.</text>
</comment>
<reference evidence="13 14" key="1">
    <citation type="submission" date="2016-11" db="EMBL/GenBank/DDBJ databases">
        <authorList>
            <person name="Jaros S."/>
            <person name="Januszkiewicz K."/>
            <person name="Wedrychowicz H."/>
        </authorList>
    </citation>
    <scope>NUCLEOTIDE SEQUENCE [LARGE SCALE GENOMIC DNA]</scope>
    <source>
        <strain evidence="13 14">DSM 19436</strain>
    </source>
</reference>
<keyword evidence="3" id="KW-0575">Peroxidase</keyword>
<dbReference type="EC" id="1.11.1.24" evidence="2"/>
<keyword evidence="5" id="KW-0560">Oxidoreductase</keyword>
<evidence type="ECO:0000259" key="12">
    <source>
        <dbReference type="PROSITE" id="PS51352"/>
    </source>
</evidence>
<dbReference type="Proteomes" id="UP000184485">
    <property type="component" value="Unassembled WGS sequence"/>
</dbReference>
<sequence length="225" mass="24777">MTLQSKIDAFKADFQAGKPPYSVPYSVIETMQRATAELIASGAAQKALKAGDRLPEFMLSDPDGKTVSSADLLAHGPLAISFYRGVWCPYCNMELQALQKTLPQFEALGAQLVAISPQNPVNSRKSMRQNNLTFPILSDPHNDVAAAFGLRFHMQDYLIELYKSLKNDLPAFNGDDSWTLPMPARYVVGQDGVLLYAEVNPDYTRRPEPEDMLPALRLAASRAAA</sequence>
<dbReference type="GO" id="GO:0005737">
    <property type="term" value="C:cytoplasm"/>
    <property type="evidence" value="ECO:0007669"/>
    <property type="project" value="TreeGrafter"/>
</dbReference>
<dbReference type="InterPro" id="IPR050924">
    <property type="entry name" value="Peroxiredoxin_BCP/PrxQ"/>
</dbReference>
<evidence type="ECO:0000256" key="8">
    <source>
        <dbReference type="ARBA" id="ARBA00032824"/>
    </source>
</evidence>
<dbReference type="PANTHER" id="PTHR42801:SF7">
    <property type="entry name" value="SLL1159 PROTEIN"/>
    <property type="match status" value="1"/>
</dbReference>
<dbReference type="EMBL" id="FQUP01000004">
    <property type="protein sequence ID" value="SHG21733.1"/>
    <property type="molecule type" value="Genomic_DNA"/>
</dbReference>
<evidence type="ECO:0000256" key="3">
    <source>
        <dbReference type="ARBA" id="ARBA00022559"/>
    </source>
</evidence>
<evidence type="ECO:0000256" key="4">
    <source>
        <dbReference type="ARBA" id="ARBA00022862"/>
    </source>
</evidence>
<keyword evidence="7" id="KW-0676">Redox-active center</keyword>
<evidence type="ECO:0000256" key="10">
    <source>
        <dbReference type="ARBA" id="ARBA00042639"/>
    </source>
</evidence>